<evidence type="ECO:0000256" key="1">
    <source>
        <dbReference type="ARBA" id="ARBA00010116"/>
    </source>
</evidence>
<reference evidence="3 4" key="1">
    <citation type="submission" date="2014-12" db="EMBL/GenBank/DDBJ databases">
        <title>Draft Genome Sequence of Pseudoalteromonas luteoviolacea HI1.</title>
        <authorList>
            <person name="Asahina A.Y."/>
            <person name="Hadfield M.G."/>
        </authorList>
    </citation>
    <scope>NUCLEOTIDE SEQUENCE [LARGE SCALE GENOMIC DNA]</scope>
    <source>
        <strain evidence="3 4">HI1</strain>
    </source>
</reference>
<comment type="similarity">
    <text evidence="1">Belongs to the intimin/invasin family.</text>
</comment>
<evidence type="ECO:0000259" key="2">
    <source>
        <dbReference type="PROSITE" id="PS51127"/>
    </source>
</evidence>
<dbReference type="PROSITE" id="PS51257">
    <property type="entry name" value="PROKAR_LIPOPROTEIN"/>
    <property type="match status" value="1"/>
</dbReference>
<evidence type="ECO:0000313" key="3">
    <source>
        <dbReference type="EMBL" id="KID56836.1"/>
    </source>
</evidence>
<evidence type="ECO:0000313" key="4">
    <source>
        <dbReference type="Proteomes" id="UP000031327"/>
    </source>
</evidence>
<dbReference type="Proteomes" id="UP000031327">
    <property type="component" value="Unassembled WGS sequence"/>
</dbReference>
<proteinExistence type="inferred from homology"/>
<dbReference type="SMART" id="SM00634">
    <property type="entry name" value="BID_1"/>
    <property type="match status" value="6"/>
</dbReference>
<dbReference type="SUPFAM" id="SSF49373">
    <property type="entry name" value="Invasin/intimin cell-adhesion fragments"/>
    <property type="match status" value="8"/>
</dbReference>
<comment type="caution">
    <text evidence="3">The sequence shown here is derived from an EMBL/GenBank/DDBJ whole genome shotgun (WGS) entry which is preliminary data.</text>
</comment>
<protein>
    <recommendedName>
        <fullName evidence="2">Big-1 domain-containing protein</fullName>
    </recommendedName>
</protein>
<dbReference type="EMBL" id="JWIC01000006">
    <property type="protein sequence ID" value="KID56836.1"/>
    <property type="molecule type" value="Genomic_DNA"/>
</dbReference>
<dbReference type="PROSITE" id="PS51127">
    <property type="entry name" value="BIG1"/>
    <property type="match status" value="1"/>
</dbReference>
<name>A0A0C1Q7X4_9GAMM</name>
<dbReference type="OrthoDB" id="5522233at2"/>
<dbReference type="Gene3D" id="2.60.40.10">
    <property type="entry name" value="Immunoglobulins"/>
    <property type="match status" value="6"/>
</dbReference>
<dbReference type="InterPro" id="IPR003344">
    <property type="entry name" value="Big_1_dom"/>
</dbReference>
<dbReference type="InterPro" id="IPR013783">
    <property type="entry name" value="Ig-like_fold"/>
</dbReference>
<feature type="domain" description="Big-1" evidence="2">
    <location>
        <begin position="362"/>
        <end position="461"/>
    </location>
</feature>
<accession>A0A0C1Q7X4</accession>
<organism evidence="3 4">
    <name type="scientific">Pseudoalteromonas luteoviolacea</name>
    <dbReference type="NCBI Taxonomy" id="43657"/>
    <lineage>
        <taxon>Bacteria</taxon>
        <taxon>Pseudomonadati</taxon>
        <taxon>Pseudomonadota</taxon>
        <taxon>Gammaproteobacteria</taxon>
        <taxon>Alteromonadales</taxon>
        <taxon>Pseudoalteromonadaceae</taxon>
        <taxon>Pseudoalteromonas</taxon>
    </lineage>
</organism>
<sequence length="1750" mass="183763">MFSMRWFSTIFMIFLLTACGGGGSIEKSSSGDGGTDTDDYALALSLNSPSGSSELSVSNPIQVQAKVTKDGQAQADRLVKFVGDEFSEFNGSSSVLTNSEGIAIVGIVANSNQGAGAITASFDVNSQTLTQSIEYAAMGDGGIQIALEFKDASGNEINTENKLAGENAATVMATLTNNGVALSNQLLTFTFDELISTTSNGKIVTNANGQASVQVNATQQVGAGTISVTYEDASTALNFASDGYEFFNRQVYDLSVVGLDAQGQETSELSLNTPIAIRATLTLNGKPVADEPLTFSVDKALIGTVTNVLKTDSNGSVTFNLIDNNESGVGVLNVSFDAPGDVEDVSSAFSFESEGDGGLQLGVSITDSNGAVISDQNRLGTGKNGSVTILLEDNGQPLSDVIVTVNGGTKAVTIPSDGKVATNQQGKAILTLVPNTLSGVDTLTVTYATESETVTRTVNYHSNGDEFFGIEKYEIALTGETASGATSNQLSFSNPLTVRALLTLNGSPVSGQNINFTVNDKGLLSSSVLETGTDGFAAVVLSENNVDGAGVVTATYTTEDNVVITKAFNFISAGDGGLQMTLTVNDQTTDKNPISQQNPLNGTTRGMIEVTLSNNGTLVSGAIVNVAAGGKAVTVPSDGQAVTQSNGQASLELVANKETGIGQLSATYTDPVTSETVTEQYIYYSEGDPDFSDSEFELSIVARNASGIESNELSGDSELTLSATLLQNGSAFENQLIQFSVNEFGTLDPQSGSVLTNSSGVAVIKLKDNSVQGAGRVTATFTSSSGVNVSRSFNFNSQGDGGLLLVIESIIGSNGQAISQDNVISKDQIGVVTARLTEDGQPVTKSLVTFTVDDVATMDPESGRAETDSEGRAQVNLLTTRVAGVGEVFAEYEGLRTNNALFHSKGDAETIDGNYSFDIQLLTGCNDDWDSVRNDINNPIDPITGGCTIVTSVDSSVIPELFIRITPVTDDAEDVDNQIIEITTDKGQVLPSSGKVLTDVNGIALLKLQPGDSDGAGTISVSFDNETATENFSVGIQELYLQLTAELPSSPTSEQPLPELDSGDSFIITAQVYTDEALTQLYQQPVDIGFSSICASQQPAGTLATIDSPVRSQAGVATSTYRASGCNGNDTITASISAADPASYAFFVNTAPVQSLKFISASNRFIGLPPATGGVPVTSTITFQLIDTDDNPLRQKQIEFRFADLTGEATLNTYKGNTDSNGEAKTLIEGGVVPGGLVVEACYLPDDAIEAAAQNLQFPTCWQSKIDQCTADPSLEFCELPDNLSNGFTLIPAGDQVNAVSSGVILSSGVPDQDSFDAAPDKFILNTQNYIGVTANISVFFGDQFNQLSKDDLVANVQAEAGVIGNIDGSGGDESYQCFADKGRCQVQWRSQGELPFTDPKWLNRIGDVCDTYKGAPVPCIGDYPETVTDGGVTRTVVRGARVTILATAKGQENFHDKPSTDTIPRKNGLFDIGEFQPLNDDLPEAFADFNGNNQFDAVDCVANNDDPATDPCEPTLSNGGHNEFYLDANNNGVYDGLPDDPTMGIYNGLLCGQAAEVAGQCSKDLVDIRKQFEIVASSDVVYTRFVVNKSHIDGGTCSNDVGRIDPGDLDSDIVTFPKEGLFGLEDTENANYCDIDGIMLGDFDNDNENETDSVTVEIYFSDLYGNSLPEGTEINIATTNGVVNIIELSSTVYSSGGFDRGKAVVQVTPETSANSQDTGNLTITFEIPSPSDDGETITRTKSIIIQDNG</sequence>
<dbReference type="RefSeq" id="WP_039609900.1">
    <property type="nucleotide sequence ID" value="NZ_JWIC01000006.1"/>
</dbReference>
<dbReference type="InterPro" id="IPR008964">
    <property type="entry name" value="Invasin/intimin_cell_adhesion"/>
</dbReference>
<gene>
    <name evidence="3" type="ORF">JF50_13120</name>
</gene>